<proteinExistence type="predicted"/>
<evidence type="ECO:0000256" key="1">
    <source>
        <dbReference type="SAM" id="Phobius"/>
    </source>
</evidence>
<evidence type="ECO:0000313" key="3">
    <source>
        <dbReference type="Proteomes" id="UP001476583"/>
    </source>
</evidence>
<reference evidence="2 3" key="1">
    <citation type="submission" date="2024-03" db="EMBL/GenBank/DDBJ databases">
        <title>Complete genome of BD2.</title>
        <authorList>
            <person name="Cao G."/>
        </authorList>
    </citation>
    <scope>NUCLEOTIDE SEQUENCE [LARGE SCALE GENOMIC DNA]</scope>
    <source>
        <strain evidence="2 3">BD2</strain>
    </source>
</reference>
<gene>
    <name evidence="2" type="ORF">WG219_20760</name>
</gene>
<feature type="transmembrane region" description="Helical" evidence="1">
    <location>
        <begin position="53"/>
        <end position="72"/>
    </location>
</feature>
<keyword evidence="1" id="KW-0472">Membrane</keyword>
<keyword evidence="3" id="KW-1185">Reference proteome</keyword>
<protein>
    <submittedName>
        <fullName evidence="2">Uncharacterized protein</fullName>
    </submittedName>
</protein>
<organism evidence="2 3">
    <name type="scientific">Ectopseudomonas mendocina</name>
    <name type="common">Pseudomonas mendocina</name>
    <dbReference type="NCBI Taxonomy" id="300"/>
    <lineage>
        <taxon>Bacteria</taxon>
        <taxon>Pseudomonadati</taxon>
        <taxon>Pseudomonadota</taxon>
        <taxon>Gammaproteobacteria</taxon>
        <taxon>Pseudomonadales</taxon>
        <taxon>Pseudomonadaceae</taxon>
        <taxon>Ectopseudomonas</taxon>
    </lineage>
</organism>
<name>A0ABZ2RFE9_ECTME</name>
<keyword evidence="1" id="KW-1133">Transmembrane helix</keyword>
<dbReference type="EMBL" id="CP148074">
    <property type="protein sequence ID" value="WXL25697.1"/>
    <property type="molecule type" value="Genomic_DNA"/>
</dbReference>
<evidence type="ECO:0000313" key="2">
    <source>
        <dbReference type="EMBL" id="WXL25697.1"/>
    </source>
</evidence>
<accession>A0ABZ2RFE9</accession>
<keyword evidence="1" id="KW-0812">Transmembrane</keyword>
<sequence>MPINKPIPARQINLALVEHLQKKFMPARSRNTSNKAAFWRSNPATLFMKSKTLLVFITSLAALVIAVSTNLFSNVLMLLMERANHIPYESNIFTFNPYVTNEGSSSYWIYGEDKSNYYHFTYKPNEPYWFIPKNNACKDFDKRDFSTWCSAQVGVAKGEDQ</sequence>
<dbReference type="Proteomes" id="UP001476583">
    <property type="component" value="Chromosome"/>
</dbReference>